<dbReference type="InterPro" id="IPR036291">
    <property type="entry name" value="NAD(P)-bd_dom_sf"/>
</dbReference>
<dbReference type="PANTHER" id="PTHR22604">
    <property type="entry name" value="OXIDOREDUCTASES"/>
    <property type="match status" value="1"/>
</dbReference>
<dbReference type="InterPro" id="IPR055170">
    <property type="entry name" value="GFO_IDH_MocA-like_dom"/>
</dbReference>
<evidence type="ECO:0000259" key="4">
    <source>
        <dbReference type="Pfam" id="PF22725"/>
    </source>
</evidence>
<dbReference type="SUPFAM" id="SSF51735">
    <property type="entry name" value="NAD(P)-binding Rossmann-fold domains"/>
    <property type="match status" value="1"/>
</dbReference>
<feature type="domain" description="GFO/IDH/MocA-like oxidoreductase" evidence="4">
    <location>
        <begin position="140"/>
        <end position="255"/>
    </location>
</feature>
<dbReference type="Gene3D" id="3.30.360.10">
    <property type="entry name" value="Dihydrodipicolinate Reductase, domain 2"/>
    <property type="match status" value="1"/>
</dbReference>
<evidence type="ECO:0000259" key="3">
    <source>
        <dbReference type="Pfam" id="PF01408"/>
    </source>
</evidence>
<protein>
    <submittedName>
        <fullName evidence="5">Gfo/Idh/MocA family protein</fullName>
    </submittedName>
</protein>
<dbReference type="PANTHER" id="PTHR22604:SF105">
    <property type="entry name" value="TRANS-1,2-DIHYDROBENZENE-1,2-DIOL DEHYDROGENASE"/>
    <property type="match status" value="1"/>
</dbReference>
<proteinExistence type="inferred from homology"/>
<dbReference type="Pfam" id="PF01408">
    <property type="entry name" value="GFO_IDH_MocA"/>
    <property type="match status" value="1"/>
</dbReference>
<evidence type="ECO:0000313" key="5">
    <source>
        <dbReference type="EMBL" id="MFC6395643.1"/>
    </source>
</evidence>
<comment type="caution">
    <text evidence="5">The sequence shown here is derived from an EMBL/GenBank/DDBJ whole genome shotgun (WGS) entry which is preliminary data.</text>
</comment>
<accession>A0ABW1WZ62</accession>
<dbReference type="Gene3D" id="3.40.50.720">
    <property type="entry name" value="NAD(P)-binding Rossmann-like Domain"/>
    <property type="match status" value="1"/>
</dbReference>
<evidence type="ECO:0000256" key="1">
    <source>
        <dbReference type="ARBA" id="ARBA00010928"/>
    </source>
</evidence>
<keyword evidence="6" id="KW-1185">Reference proteome</keyword>
<feature type="domain" description="Gfo/Idh/MocA-like oxidoreductase N-terminal" evidence="3">
    <location>
        <begin position="13"/>
        <end position="129"/>
    </location>
</feature>
<reference evidence="6" key="1">
    <citation type="journal article" date="2019" name="Int. J. Syst. Evol. Microbiol.">
        <title>The Global Catalogue of Microorganisms (GCM) 10K type strain sequencing project: providing services to taxonomists for standard genome sequencing and annotation.</title>
        <authorList>
            <consortium name="The Broad Institute Genomics Platform"/>
            <consortium name="The Broad Institute Genome Sequencing Center for Infectious Disease"/>
            <person name="Wu L."/>
            <person name="Ma J."/>
        </authorList>
    </citation>
    <scope>NUCLEOTIDE SEQUENCE [LARGE SCALE GENOMIC DNA]</scope>
    <source>
        <strain evidence="6">CGMCC 1.15277</strain>
    </source>
</reference>
<dbReference type="Pfam" id="PF22725">
    <property type="entry name" value="GFO_IDH_MocA_C3"/>
    <property type="match status" value="1"/>
</dbReference>
<dbReference type="EMBL" id="JBHSUA010000006">
    <property type="protein sequence ID" value="MFC6395643.1"/>
    <property type="molecule type" value="Genomic_DNA"/>
</dbReference>
<sequence length="337" mass="36380">MAPTPLLQDRPVRWGILATGGIAATVTADLLALPDECEVVAVASRDLDQARAFAAERGIPRAYGSYQELAEDDEVDVVYVATPHSHHFEPTRACIEAGRHVLVEKPLTPSAGDTDALLRLAQEHDRFCMEAVWMRCNPIIRRAAELVHDGAIGELSHVRANFEITFTGDDSHRLVNPALAGGAILDLGVYPLHAMDLILGKPDSLVAAGRLHRTGVEAHAEALLTWGDVVGHASCSIGGQTPMALHLVGSTGRIEVPDFLKPSRMTLVPREGEPEEFRARVPGNGYTFEAQEVNACLRRGALESSLVDHASTRRVAAVMDDWRAQVGAPALDSHEVE</sequence>
<keyword evidence="2" id="KW-0560">Oxidoreductase</keyword>
<evidence type="ECO:0000256" key="2">
    <source>
        <dbReference type="ARBA" id="ARBA00023002"/>
    </source>
</evidence>
<dbReference type="InterPro" id="IPR050984">
    <property type="entry name" value="Gfo/Idh/MocA_domain"/>
</dbReference>
<comment type="similarity">
    <text evidence="1">Belongs to the Gfo/Idh/MocA family.</text>
</comment>
<dbReference type="RefSeq" id="WP_343886387.1">
    <property type="nucleotide sequence ID" value="NZ_BAAAKI010000014.1"/>
</dbReference>
<dbReference type="Proteomes" id="UP001596266">
    <property type="component" value="Unassembled WGS sequence"/>
</dbReference>
<gene>
    <name evidence="5" type="ORF">ACFP57_01350</name>
</gene>
<evidence type="ECO:0000313" key="6">
    <source>
        <dbReference type="Proteomes" id="UP001596266"/>
    </source>
</evidence>
<dbReference type="InterPro" id="IPR000683">
    <property type="entry name" value="Gfo/Idh/MocA-like_OxRdtase_N"/>
</dbReference>
<dbReference type="SUPFAM" id="SSF55347">
    <property type="entry name" value="Glyceraldehyde-3-phosphate dehydrogenase-like, C-terminal domain"/>
    <property type="match status" value="1"/>
</dbReference>
<organism evidence="5 6">
    <name type="scientific">Luteococcus sanguinis</name>
    <dbReference type="NCBI Taxonomy" id="174038"/>
    <lineage>
        <taxon>Bacteria</taxon>
        <taxon>Bacillati</taxon>
        <taxon>Actinomycetota</taxon>
        <taxon>Actinomycetes</taxon>
        <taxon>Propionibacteriales</taxon>
        <taxon>Propionibacteriaceae</taxon>
        <taxon>Luteococcus</taxon>
    </lineage>
</organism>
<name>A0ABW1WZ62_9ACTN</name>